<evidence type="ECO:0008006" key="3">
    <source>
        <dbReference type="Google" id="ProtNLM"/>
    </source>
</evidence>
<name>A0ABT3X464_9BACL</name>
<gene>
    <name evidence="1" type="ORF">OS242_10380</name>
</gene>
<reference evidence="1 2" key="1">
    <citation type="submission" date="2022-11" db="EMBL/GenBank/DDBJ databases">
        <title>Study of microbial diversity in lake waters.</title>
        <authorList>
            <person name="Zhang J."/>
        </authorList>
    </citation>
    <scope>NUCLEOTIDE SEQUENCE [LARGE SCALE GENOMIC DNA]</scope>
    <source>
        <strain evidence="1 2">DT12</strain>
    </source>
</reference>
<evidence type="ECO:0000313" key="1">
    <source>
        <dbReference type="EMBL" id="MCX7570370.1"/>
    </source>
</evidence>
<protein>
    <recommendedName>
        <fullName evidence="3">Transposase</fullName>
    </recommendedName>
</protein>
<keyword evidence="2" id="KW-1185">Reference proteome</keyword>
<dbReference type="RefSeq" id="WP_267151615.1">
    <property type="nucleotide sequence ID" value="NZ_JAPMLT010000004.1"/>
</dbReference>
<evidence type="ECO:0000313" key="2">
    <source>
        <dbReference type="Proteomes" id="UP001208017"/>
    </source>
</evidence>
<proteinExistence type="predicted"/>
<dbReference type="EMBL" id="JAPMLT010000004">
    <property type="protein sequence ID" value="MCX7570370.1"/>
    <property type="molecule type" value="Genomic_DNA"/>
</dbReference>
<sequence>MAAWIDLTGQKFGKLTCLKYLGNQRWQVKCDCGEYAEVRSKSMKNGNTKSCGCLRKKKAIEVGTAHGKSRHAQTVRIVLEQAGETDLRTALVKTLNAMPNQFVAAEKLLIGWSTLRLWKRKLNIKRNGGRYA</sequence>
<dbReference type="Proteomes" id="UP001208017">
    <property type="component" value="Unassembled WGS sequence"/>
</dbReference>
<accession>A0ABT3X464</accession>
<organism evidence="1 2">
    <name type="scientific">Tumebacillus lacus</name>
    <dbReference type="NCBI Taxonomy" id="2995335"/>
    <lineage>
        <taxon>Bacteria</taxon>
        <taxon>Bacillati</taxon>
        <taxon>Bacillota</taxon>
        <taxon>Bacilli</taxon>
        <taxon>Bacillales</taxon>
        <taxon>Alicyclobacillaceae</taxon>
        <taxon>Tumebacillus</taxon>
    </lineage>
</organism>
<comment type="caution">
    <text evidence="1">The sequence shown here is derived from an EMBL/GenBank/DDBJ whole genome shotgun (WGS) entry which is preliminary data.</text>
</comment>